<dbReference type="InterPro" id="IPR036291">
    <property type="entry name" value="NAD(P)-bd_dom_sf"/>
</dbReference>
<evidence type="ECO:0000313" key="4">
    <source>
        <dbReference type="EMBL" id="KAJ9666533.1"/>
    </source>
</evidence>
<dbReference type="PROSITE" id="PS00061">
    <property type="entry name" value="ADH_SHORT"/>
    <property type="match status" value="1"/>
</dbReference>
<dbReference type="PANTHER" id="PTHR43639">
    <property type="entry name" value="OXIDOREDUCTASE, SHORT-CHAIN DEHYDROGENASE/REDUCTASE FAMILY (AFU_ORTHOLOGUE AFUA_5G02870)"/>
    <property type="match status" value="1"/>
</dbReference>
<reference evidence="4" key="1">
    <citation type="submission" date="2022-10" db="EMBL/GenBank/DDBJ databases">
        <title>Culturing micro-colonial fungi from biological soil crusts in the Mojave desert and describing Neophaeococcomyces mojavensis, and introducing the new genera and species Taxawa tesnikishii.</title>
        <authorList>
            <person name="Kurbessoian T."/>
            <person name="Stajich J.E."/>
        </authorList>
    </citation>
    <scope>NUCLEOTIDE SEQUENCE</scope>
    <source>
        <strain evidence="4">TK_1</strain>
    </source>
</reference>
<dbReference type="PRINTS" id="PR00080">
    <property type="entry name" value="SDRFAMILY"/>
</dbReference>
<evidence type="ECO:0000256" key="1">
    <source>
        <dbReference type="ARBA" id="ARBA00006484"/>
    </source>
</evidence>
<dbReference type="InterPro" id="IPR002347">
    <property type="entry name" value="SDR_fam"/>
</dbReference>
<evidence type="ECO:0000256" key="3">
    <source>
        <dbReference type="ARBA" id="ARBA00023002"/>
    </source>
</evidence>
<dbReference type="Proteomes" id="UP001172684">
    <property type="component" value="Unassembled WGS sequence"/>
</dbReference>
<sequence>MSRSSTLSGKVAIVTGASRGIGAGIAYEIAKRGAKVCLTYTSDKSASGVDELIVKIDALGNGSAAIRVQADLRDLEAPSQIVSATLAAYGDHVDILVNNAGVELIKEIQDVTPQDFAFVFDLNIRGAYFMVQAVVKHLRSPGRIINVTSVGARGGYPKFSVYCASKAALEGMTRALAAELGTAGHTVNAVEPGPTESDMLENIPKDLVAMQKKMTPMEHRSGTPEDIALVVAFLAEEQSRWITGQTLSASGGFTML</sequence>
<dbReference type="PRINTS" id="PR00081">
    <property type="entry name" value="GDHRDH"/>
</dbReference>
<comment type="similarity">
    <text evidence="1">Belongs to the short-chain dehydrogenases/reductases (SDR) family.</text>
</comment>
<evidence type="ECO:0000256" key="2">
    <source>
        <dbReference type="ARBA" id="ARBA00022857"/>
    </source>
</evidence>
<accession>A0ABQ9P0Z0</accession>
<dbReference type="EMBL" id="JAPDRL010000019">
    <property type="protein sequence ID" value="KAJ9666533.1"/>
    <property type="molecule type" value="Genomic_DNA"/>
</dbReference>
<evidence type="ECO:0000313" key="5">
    <source>
        <dbReference type="Proteomes" id="UP001172684"/>
    </source>
</evidence>
<keyword evidence="2" id="KW-0521">NADP</keyword>
<dbReference type="SUPFAM" id="SSF51735">
    <property type="entry name" value="NAD(P)-binding Rossmann-fold domains"/>
    <property type="match status" value="1"/>
</dbReference>
<comment type="caution">
    <text evidence="4">The sequence shown here is derived from an EMBL/GenBank/DDBJ whole genome shotgun (WGS) entry which is preliminary data.</text>
</comment>
<dbReference type="Gene3D" id="3.40.50.720">
    <property type="entry name" value="NAD(P)-binding Rossmann-like Domain"/>
    <property type="match status" value="1"/>
</dbReference>
<name>A0ABQ9P0Z0_9PEZI</name>
<gene>
    <name evidence="4" type="ORF">H2201_003456</name>
</gene>
<keyword evidence="5" id="KW-1185">Reference proteome</keyword>
<dbReference type="InterPro" id="IPR020904">
    <property type="entry name" value="Sc_DH/Rdtase_CS"/>
</dbReference>
<dbReference type="Pfam" id="PF13561">
    <property type="entry name" value="adh_short_C2"/>
    <property type="match status" value="1"/>
</dbReference>
<proteinExistence type="inferred from homology"/>
<evidence type="ECO:0008006" key="6">
    <source>
        <dbReference type="Google" id="ProtNLM"/>
    </source>
</evidence>
<keyword evidence="3" id="KW-0560">Oxidoreductase</keyword>
<organism evidence="4 5">
    <name type="scientific">Coniosporium apollinis</name>
    <dbReference type="NCBI Taxonomy" id="61459"/>
    <lineage>
        <taxon>Eukaryota</taxon>
        <taxon>Fungi</taxon>
        <taxon>Dikarya</taxon>
        <taxon>Ascomycota</taxon>
        <taxon>Pezizomycotina</taxon>
        <taxon>Dothideomycetes</taxon>
        <taxon>Dothideomycetes incertae sedis</taxon>
        <taxon>Coniosporium</taxon>
    </lineage>
</organism>
<dbReference type="PANTHER" id="PTHR43639:SF1">
    <property type="entry name" value="SHORT-CHAIN DEHYDROGENASE_REDUCTASE FAMILY PROTEIN"/>
    <property type="match status" value="1"/>
</dbReference>
<protein>
    <recommendedName>
        <fullName evidence="6">3-oxoacyl-[acyl-carrier protein] reductase</fullName>
    </recommendedName>
</protein>